<feature type="transmembrane region" description="Helical" evidence="6">
    <location>
        <begin position="174"/>
        <end position="190"/>
    </location>
</feature>
<evidence type="ECO:0000256" key="2">
    <source>
        <dbReference type="ARBA" id="ARBA00022692"/>
    </source>
</evidence>
<dbReference type="SUPFAM" id="SSF103473">
    <property type="entry name" value="MFS general substrate transporter"/>
    <property type="match status" value="1"/>
</dbReference>
<dbReference type="PANTHER" id="PTHR11662">
    <property type="entry name" value="SOLUTE CARRIER FAMILY 17"/>
    <property type="match status" value="1"/>
</dbReference>
<dbReference type="Proteomes" id="UP001248581">
    <property type="component" value="Chromosome"/>
</dbReference>
<feature type="transmembrane region" description="Helical" evidence="6">
    <location>
        <begin position="81"/>
        <end position="104"/>
    </location>
</feature>
<feature type="transmembrane region" description="Helical" evidence="6">
    <location>
        <begin position="323"/>
        <end position="347"/>
    </location>
</feature>
<dbReference type="InterPro" id="IPR020846">
    <property type="entry name" value="MFS_dom"/>
</dbReference>
<feature type="transmembrane region" description="Helical" evidence="6">
    <location>
        <begin position="297"/>
        <end position="317"/>
    </location>
</feature>
<evidence type="ECO:0000256" key="5">
    <source>
        <dbReference type="ARBA" id="ARBA00038514"/>
    </source>
</evidence>
<feature type="transmembrane region" description="Helical" evidence="6">
    <location>
        <begin position="55"/>
        <end position="74"/>
    </location>
</feature>
<dbReference type="Gene3D" id="1.20.1250.20">
    <property type="entry name" value="MFS general substrate transporter like domains"/>
    <property type="match status" value="2"/>
</dbReference>
<evidence type="ECO:0000259" key="7">
    <source>
        <dbReference type="PROSITE" id="PS50850"/>
    </source>
</evidence>
<feature type="transmembrane region" description="Helical" evidence="6">
    <location>
        <begin position="268"/>
        <end position="285"/>
    </location>
</feature>
<comment type="subcellular location">
    <subcellularLocation>
        <location evidence="1">Membrane</location>
        <topology evidence="1">Multi-pass membrane protein</topology>
    </subcellularLocation>
</comment>
<gene>
    <name evidence="8" type="ORF">RI845_10695</name>
</gene>
<sequence>MLRIFFQSKQWHKRYSVLSLVLIALFICYIDRVMVSVAAIEMQQVFNWTDTEKGFVLSSFFIGYLVMQIVGGLLSNRFGAYLIFSIAVMLWSLFTLITPLAASISFSALIVARILLGLGEGAAFPCSYRLLNDWMKKDELSRSYGLMNMSTAFGSVFSLLITGTLIMWFGWQSVFYIFGVLGLIWAYFWFKLVPNKQQKIQQDVSSIESENKKRSIPFKALLFHPSVLVLYLIGMVMGTIAFALASWLPSYFVDTFDLSISTAGLYSILPWLVLSVIAPVTGLVADRLLHSGMASLIIRKLVTCTGMLLIFTGFYLLTLTPSLTLAIALIVVVFSGLGICITGYVPLAAELFPKHADVIYGFVAGVASLASIFIITLVGKILDQTNSYNGLFYVLSSTTLLTFFVFMVFAKNSAIAITEQD</sequence>
<evidence type="ECO:0000313" key="9">
    <source>
        <dbReference type="Proteomes" id="UP001248581"/>
    </source>
</evidence>
<dbReference type="InterPro" id="IPR050382">
    <property type="entry name" value="MFS_Na/Anion_cotransporter"/>
</dbReference>
<evidence type="ECO:0000256" key="1">
    <source>
        <dbReference type="ARBA" id="ARBA00004141"/>
    </source>
</evidence>
<dbReference type="InterPro" id="IPR011701">
    <property type="entry name" value="MFS"/>
</dbReference>
<keyword evidence="3 6" id="KW-1133">Transmembrane helix</keyword>
<dbReference type="PANTHER" id="PTHR11662:SF399">
    <property type="entry name" value="FI19708P1-RELATED"/>
    <property type="match status" value="1"/>
</dbReference>
<comment type="similarity">
    <text evidence="5">Belongs to the major facilitator superfamily. Phthalate permease family.</text>
</comment>
<feature type="domain" description="Major facilitator superfamily (MFS) profile" evidence="7">
    <location>
        <begin position="17"/>
        <end position="414"/>
    </location>
</feature>
<dbReference type="EMBL" id="CP134146">
    <property type="protein sequence ID" value="WNC66997.1"/>
    <property type="molecule type" value="Genomic_DNA"/>
</dbReference>
<dbReference type="PROSITE" id="PS50850">
    <property type="entry name" value="MFS"/>
    <property type="match status" value="1"/>
</dbReference>
<proteinExistence type="inferred from homology"/>
<reference evidence="9" key="1">
    <citation type="submission" date="2023-09" db="EMBL/GenBank/DDBJ databases">
        <authorList>
            <person name="Li S."/>
            <person name="Li X."/>
            <person name="Zhang C."/>
            <person name="Zhao Z."/>
        </authorList>
    </citation>
    <scope>NUCLEOTIDE SEQUENCE [LARGE SCALE GENOMIC DNA]</scope>
    <source>
        <strain evidence="9">SQ345</strain>
    </source>
</reference>
<keyword evidence="4 6" id="KW-0472">Membrane</keyword>
<evidence type="ECO:0000256" key="3">
    <source>
        <dbReference type="ARBA" id="ARBA00022989"/>
    </source>
</evidence>
<evidence type="ECO:0000313" key="8">
    <source>
        <dbReference type="EMBL" id="WNC66997.1"/>
    </source>
</evidence>
<feature type="transmembrane region" description="Helical" evidence="6">
    <location>
        <begin position="359"/>
        <end position="378"/>
    </location>
</feature>
<feature type="transmembrane region" description="Helical" evidence="6">
    <location>
        <begin position="390"/>
        <end position="410"/>
    </location>
</feature>
<keyword evidence="9" id="KW-1185">Reference proteome</keyword>
<feature type="transmembrane region" description="Helical" evidence="6">
    <location>
        <begin position="143"/>
        <end position="168"/>
    </location>
</feature>
<feature type="transmembrane region" description="Helical" evidence="6">
    <location>
        <begin position="221"/>
        <end position="248"/>
    </location>
</feature>
<dbReference type="RefSeq" id="WP_348386161.1">
    <property type="nucleotide sequence ID" value="NZ_CP134146.1"/>
</dbReference>
<protein>
    <submittedName>
        <fullName evidence="8">MFS transporter</fullName>
    </submittedName>
</protein>
<keyword evidence="2 6" id="KW-0812">Transmembrane</keyword>
<accession>A0ABY9TDW0</accession>
<dbReference type="Pfam" id="PF07690">
    <property type="entry name" value="MFS_1"/>
    <property type="match status" value="1"/>
</dbReference>
<evidence type="ECO:0000256" key="6">
    <source>
        <dbReference type="SAM" id="Phobius"/>
    </source>
</evidence>
<dbReference type="InterPro" id="IPR036259">
    <property type="entry name" value="MFS_trans_sf"/>
</dbReference>
<name>A0ABY9TDW0_9GAMM</name>
<feature type="transmembrane region" description="Helical" evidence="6">
    <location>
        <begin position="110"/>
        <end position="131"/>
    </location>
</feature>
<evidence type="ECO:0000256" key="4">
    <source>
        <dbReference type="ARBA" id="ARBA00023136"/>
    </source>
</evidence>
<organism evidence="8 9">
    <name type="scientific">Thalassotalea nanhaiensis</name>
    <dbReference type="NCBI Taxonomy" id="3065648"/>
    <lineage>
        <taxon>Bacteria</taxon>
        <taxon>Pseudomonadati</taxon>
        <taxon>Pseudomonadota</taxon>
        <taxon>Gammaproteobacteria</taxon>
        <taxon>Alteromonadales</taxon>
        <taxon>Colwelliaceae</taxon>
        <taxon>Thalassotalea</taxon>
    </lineage>
</organism>